<feature type="compositionally biased region" description="Polar residues" evidence="1">
    <location>
        <begin position="114"/>
        <end position="137"/>
    </location>
</feature>
<feature type="signal peptide" evidence="2">
    <location>
        <begin position="1"/>
        <end position="25"/>
    </location>
</feature>
<name>A0A0H5QFS7_9EUKA</name>
<dbReference type="AlphaFoldDB" id="A0A0H5QFS7"/>
<feature type="non-terminal residue" evidence="3">
    <location>
        <position position="1"/>
    </location>
</feature>
<dbReference type="EMBL" id="HACM01000466">
    <property type="protein sequence ID" value="CRZ00908.1"/>
    <property type="molecule type" value="Transcribed_RNA"/>
</dbReference>
<organism evidence="3">
    <name type="scientific">Spongospora subterranea</name>
    <dbReference type="NCBI Taxonomy" id="70186"/>
    <lineage>
        <taxon>Eukaryota</taxon>
        <taxon>Sar</taxon>
        <taxon>Rhizaria</taxon>
        <taxon>Endomyxa</taxon>
        <taxon>Phytomyxea</taxon>
        <taxon>Plasmodiophorida</taxon>
        <taxon>Plasmodiophoridae</taxon>
        <taxon>Spongospora</taxon>
    </lineage>
</organism>
<feature type="chain" id="PRO_5005222706" evidence="2">
    <location>
        <begin position="26"/>
        <end position="381"/>
    </location>
</feature>
<feature type="region of interest" description="Disordered" evidence="1">
    <location>
        <begin position="26"/>
        <end position="45"/>
    </location>
</feature>
<keyword evidence="2" id="KW-0732">Signal</keyword>
<evidence type="ECO:0000256" key="1">
    <source>
        <dbReference type="SAM" id="MobiDB-lite"/>
    </source>
</evidence>
<proteinExistence type="predicted"/>
<feature type="region of interest" description="Disordered" evidence="1">
    <location>
        <begin position="114"/>
        <end position="170"/>
    </location>
</feature>
<protein>
    <submittedName>
        <fullName evidence="3">Uncharacterized protein</fullName>
    </submittedName>
</protein>
<reference evidence="3" key="1">
    <citation type="submission" date="2015-04" db="EMBL/GenBank/DDBJ databases">
        <title>The genome sequence of the plant pathogenic Rhizarian Plasmodiophora brassicae reveals insights in its biotrophic life cycle and the origin of chitin synthesis.</title>
        <authorList>
            <person name="Schwelm A."/>
            <person name="Fogelqvist J."/>
            <person name="Knaust A."/>
            <person name="Julke S."/>
            <person name="Lilja T."/>
            <person name="Dhandapani V."/>
            <person name="Bonilla-Rosso G."/>
            <person name="Karlsson M."/>
            <person name="Shevchenko A."/>
            <person name="Choi S.R."/>
            <person name="Kim H.G."/>
            <person name="Park J.Y."/>
            <person name="Lim Y.P."/>
            <person name="Ludwig-Muller J."/>
            <person name="Dixelius C."/>
        </authorList>
    </citation>
    <scope>NUCLEOTIDE SEQUENCE</scope>
    <source>
        <tissue evidence="3">Potato root galls</tissue>
    </source>
</reference>
<accession>A0A0H5QFS7</accession>
<evidence type="ECO:0000256" key="2">
    <source>
        <dbReference type="SAM" id="SignalP"/>
    </source>
</evidence>
<sequence>QYPNMAQVNMIKFILLLFLSSPAQSTKDSDPISSGTDFVNLSGNPPVNNEDLAVLELSSTPSPSEGGTLSNQPDFQLTMGPSTRICATGNSDQPSIVNLSPVTTVWRPVYSENRATQGSDSPLISSGTASLPLTTNPRYVFDQPDGQSKRRRRTSRICARSTGNSDQDNRLVEHRPDVRNDVQSSGKKFKHLQLDFIRLPLKFAADWPRHRFHVARRCQMLSESPLIDLEVFANIIRKDQRPIMDQRPSISRSAVRRAVVVAIEEYLETIGSQAKDFADFIVNDADEKLLEITDHKWKLLETNHVDETLKSCFHLALQSFSDQQRLLYLSRTDFGHLKFDKLIIDVLAMMSVVFRTGWSHGYHHPVLKLFWNASVKLLELH</sequence>
<evidence type="ECO:0000313" key="3">
    <source>
        <dbReference type="EMBL" id="CRZ00908.1"/>
    </source>
</evidence>
<feature type="non-terminal residue" evidence="3">
    <location>
        <position position="381"/>
    </location>
</feature>